<sequence length="417" mass="46197">MSSLRAKKVIRTYSRQRKPSLYDEEPQEPPTKRRRVASTRLDEVEENEDPEDGQLALQSTSSSSMRDSSALPSSPKDAVAVFSDDAPRSSPPSSPIPHTSTPPMRKRRPMFSFVKRQPKPEVFAEEPLSERSHNILNPPQTVPKRKKLVQMQLDLVSEPNKTCKVCGMEYVPSLAEDAAVHQKFHAMNIGGVDISKAISERLRQNLVWSGEDRSFIAVVSRRDAVALRNKAREVLKIVNTELGAVPISDEALWSQTRNSILSTNSAPERAAQQAKKEHSKQPASDRYKVYLYVQGSKCVGACLAERIKEAFAVLEQQGEGDAAAEKVSQLPADANSSSICVSEAPKPAILGISRIWTSNSRRKHGVATTLLNAARSNFLYGMTIAKEEVAFSQPTESGGQLARKWYDRVAGWLVYID</sequence>
<gene>
    <name evidence="13" type="ORF">SLS60_006603</name>
</gene>
<dbReference type="InterPro" id="IPR028005">
    <property type="entry name" value="AcTrfase_ESCO_Znf_dom"/>
</dbReference>
<feature type="compositionally biased region" description="Low complexity" evidence="10">
    <location>
        <begin position="59"/>
        <end position="74"/>
    </location>
</feature>
<evidence type="ECO:0000256" key="9">
    <source>
        <dbReference type="ARBA" id="ARBA00023315"/>
    </source>
</evidence>
<reference evidence="13 14" key="1">
    <citation type="submission" date="2024-02" db="EMBL/GenBank/DDBJ databases">
        <title>De novo assembly and annotation of 12 fungi associated with fruit tree decline syndrome in Ontario, Canada.</title>
        <authorList>
            <person name="Sulman M."/>
            <person name="Ellouze W."/>
            <person name="Ilyukhin E."/>
        </authorList>
    </citation>
    <scope>NUCLEOTIDE SEQUENCE [LARGE SCALE GENOMIC DNA]</scope>
    <source>
        <strain evidence="13 14">M42-189</strain>
    </source>
</reference>
<feature type="compositionally biased region" description="Acidic residues" evidence="10">
    <location>
        <begin position="43"/>
        <end position="52"/>
    </location>
</feature>
<comment type="caution">
    <text evidence="13">The sequence shown here is derived from an EMBL/GenBank/DDBJ whole genome shotgun (WGS) entry which is preliminary data.</text>
</comment>
<keyword evidence="4" id="KW-0479">Metal-binding</keyword>
<evidence type="ECO:0000313" key="13">
    <source>
        <dbReference type="EMBL" id="KAL1601688.1"/>
    </source>
</evidence>
<dbReference type="Pfam" id="PF13878">
    <property type="entry name" value="zf-C2H2_3"/>
    <property type="match status" value="1"/>
</dbReference>
<keyword evidence="8" id="KW-0131">Cell cycle</keyword>
<comment type="similarity">
    <text evidence="2">Belongs to the acetyltransferase family. ECO subfamily.</text>
</comment>
<evidence type="ECO:0000256" key="7">
    <source>
        <dbReference type="ARBA" id="ARBA00023242"/>
    </source>
</evidence>
<feature type="domain" description="N-acetyltransferase ESCO zinc-finger" evidence="11">
    <location>
        <begin position="150"/>
        <end position="187"/>
    </location>
</feature>
<evidence type="ECO:0000256" key="6">
    <source>
        <dbReference type="ARBA" id="ARBA00022833"/>
    </source>
</evidence>
<feature type="domain" description="N-acetyltransferase ESCO acetyl-transferase" evidence="12">
    <location>
        <begin position="347"/>
        <end position="415"/>
    </location>
</feature>
<evidence type="ECO:0000256" key="5">
    <source>
        <dbReference type="ARBA" id="ARBA00022771"/>
    </source>
</evidence>
<evidence type="ECO:0008006" key="15">
    <source>
        <dbReference type="Google" id="ProtNLM"/>
    </source>
</evidence>
<proteinExistence type="inferred from homology"/>
<accession>A0ABR3RB90</accession>
<feature type="region of interest" description="Disordered" evidence="10">
    <location>
        <begin position="1"/>
        <end position="109"/>
    </location>
</feature>
<keyword evidence="6" id="KW-0862">Zinc</keyword>
<evidence type="ECO:0000259" key="11">
    <source>
        <dbReference type="Pfam" id="PF13878"/>
    </source>
</evidence>
<comment type="subcellular location">
    <subcellularLocation>
        <location evidence="1">Nucleus</location>
    </subcellularLocation>
</comment>
<keyword evidence="3" id="KW-0808">Transferase</keyword>
<evidence type="ECO:0000256" key="2">
    <source>
        <dbReference type="ARBA" id="ARBA00005816"/>
    </source>
</evidence>
<keyword evidence="14" id="KW-1185">Reference proteome</keyword>
<evidence type="ECO:0000259" key="12">
    <source>
        <dbReference type="Pfam" id="PF13880"/>
    </source>
</evidence>
<evidence type="ECO:0000256" key="8">
    <source>
        <dbReference type="ARBA" id="ARBA00023306"/>
    </source>
</evidence>
<dbReference type="PANTHER" id="PTHR45884:SF2">
    <property type="entry name" value="N-ACETYLTRANSFERASE ECO"/>
    <property type="match status" value="1"/>
</dbReference>
<dbReference type="Pfam" id="PF13880">
    <property type="entry name" value="Acetyltransf_13"/>
    <property type="match status" value="1"/>
</dbReference>
<evidence type="ECO:0000256" key="3">
    <source>
        <dbReference type="ARBA" id="ARBA00022679"/>
    </source>
</evidence>
<feature type="compositionally biased region" description="Basic residues" evidence="10">
    <location>
        <begin position="1"/>
        <end position="18"/>
    </location>
</feature>
<evidence type="ECO:0000256" key="1">
    <source>
        <dbReference type="ARBA" id="ARBA00004123"/>
    </source>
</evidence>
<keyword evidence="5" id="KW-0863">Zinc-finger</keyword>
<evidence type="ECO:0000256" key="10">
    <source>
        <dbReference type="SAM" id="MobiDB-lite"/>
    </source>
</evidence>
<evidence type="ECO:0000313" key="14">
    <source>
        <dbReference type="Proteomes" id="UP001521785"/>
    </source>
</evidence>
<evidence type="ECO:0000256" key="4">
    <source>
        <dbReference type="ARBA" id="ARBA00022723"/>
    </source>
</evidence>
<protein>
    <recommendedName>
        <fullName evidence="15">Sister chromatid cohesion acetyltransferase Eco1</fullName>
    </recommendedName>
</protein>
<organism evidence="13 14">
    <name type="scientific">Paraconiothyrium brasiliense</name>
    <dbReference type="NCBI Taxonomy" id="300254"/>
    <lineage>
        <taxon>Eukaryota</taxon>
        <taxon>Fungi</taxon>
        <taxon>Dikarya</taxon>
        <taxon>Ascomycota</taxon>
        <taxon>Pezizomycotina</taxon>
        <taxon>Dothideomycetes</taxon>
        <taxon>Pleosporomycetidae</taxon>
        <taxon>Pleosporales</taxon>
        <taxon>Massarineae</taxon>
        <taxon>Didymosphaeriaceae</taxon>
        <taxon>Paraconiothyrium</taxon>
    </lineage>
</organism>
<dbReference type="PANTHER" id="PTHR45884">
    <property type="entry name" value="N-ACETYLTRANSFERASE ECO"/>
    <property type="match status" value="1"/>
</dbReference>
<keyword evidence="7" id="KW-0539">Nucleus</keyword>
<dbReference type="InterPro" id="IPR028009">
    <property type="entry name" value="ESCO_Acetyltransf_dom"/>
</dbReference>
<keyword evidence="9" id="KW-0012">Acyltransferase</keyword>
<dbReference type="Proteomes" id="UP001521785">
    <property type="component" value="Unassembled WGS sequence"/>
</dbReference>
<dbReference type="EMBL" id="JAKJXO020000008">
    <property type="protein sequence ID" value="KAL1601688.1"/>
    <property type="molecule type" value="Genomic_DNA"/>
</dbReference>
<name>A0ABR3RB90_9PLEO</name>